<dbReference type="Proteomes" id="UP000197596">
    <property type="component" value="Unassembled WGS sequence"/>
</dbReference>
<comment type="caution">
    <text evidence="3">The sequence shown here is derived from an EMBL/GenBank/DDBJ whole genome shotgun (WGS) entry which is preliminary data.</text>
</comment>
<reference evidence="3 4" key="1">
    <citation type="submission" date="2017-06" db="EMBL/GenBank/DDBJ databases">
        <title>Herbaspirillum phytohormonus sp. nov., isolated from the root nodule of Robinia pseudoacacia in lead-zinc mine.</title>
        <authorList>
            <person name="Fan M."/>
            <person name="Lin Y."/>
        </authorList>
    </citation>
    <scope>NUCLEOTIDE SEQUENCE [LARGE SCALE GENOMIC DNA]</scope>
    <source>
        <strain evidence="3 4">HZ10</strain>
    </source>
</reference>
<keyword evidence="2" id="KW-0472">Membrane</keyword>
<feature type="region of interest" description="Disordered" evidence="1">
    <location>
        <begin position="44"/>
        <end position="66"/>
    </location>
</feature>
<dbReference type="EMBL" id="NJGU01000007">
    <property type="protein sequence ID" value="OWY28511.1"/>
    <property type="molecule type" value="Genomic_DNA"/>
</dbReference>
<keyword evidence="2" id="KW-1133">Transmembrane helix</keyword>
<feature type="compositionally biased region" description="Basic residues" evidence="1">
    <location>
        <begin position="54"/>
        <end position="66"/>
    </location>
</feature>
<dbReference type="RefSeq" id="WP_061286714.1">
    <property type="nucleotide sequence ID" value="NZ_NJGU01000007.1"/>
</dbReference>
<protein>
    <submittedName>
        <fullName evidence="3">Uncharacterized protein</fullName>
    </submittedName>
</protein>
<dbReference type="AlphaFoldDB" id="A0A246WQ56"/>
<evidence type="ECO:0000256" key="1">
    <source>
        <dbReference type="SAM" id="MobiDB-lite"/>
    </source>
</evidence>
<gene>
    <name evidence="3" type="ORF">CEJ42_14875</name>
</gene>
<sequence length="66" mass="7604">MTQSQQTHDAIVGVMKVGSVIMLLLVLAFYLWLKFNDRKSTKKNLQTKIATSKAKQKRPRSRRTGR</sequence>
<accession>A0A246WQ56</accession>
<keyword evidence="2" id="KW-0812">Transmembrane</keyword>
<name>A0A246WQ56_9BURK</name>
<organism evidence="3 4">
    <name type="scientific">Herbaspirillum robiniae</name>
    <dbReference type="NCBI Taxonomy" id="2014887"/>
    <lineage>
        <taxon>Bacteria</taxon>
        <taxon>Pseudomonadati</taxon>
        <taxon>Pseudomonadota</taxon>
        <taxon>Betaproteobacteria</taxon>
        <taxon>Burkholderiales</taxon>
        <taxon>Oxalobacteraceae</taxon>
        <taxon>Herbaspirillum</taxon>
    </lineage>
</organism>
<feature type="transmembrane region" description="Helical" evidence="2">
    <location>
        <begin position="12"/>
        <end position="33"/>
    </location>
</feature>
<evidence type="ECO:0000256" key="2">
    <source>
        <dbReference type="SAM" id="Phobius"/>
    </source>
</evidence>
<proteinExistence type="predicted"/>
<evidence type="ECO:0000313" key="3">
    <source>
        <dbReference type="EMBL" id="OWY28511.1"/>
    </source>
</evidence>
<evidence type="ECO:0000313" key="4">
    <source>
        <dbReference type="Proteomes" id="UP000197596"/>
    </source>
</evidence>